<dbReference type="EMBL" id="JACHEO010000014">
    <property type="protein sequence ID" value="MBB5348698.1"/>
    <property type="molecule type" value="Genomic_DNA"/>
</dbReference>
<comment type="caution">
    <text evidence="10">The sequence shown here is derived from an EMBL/GenBank/DDBJ whole genome shotgun (WGS) entry which is preliminary data.</text>
</comment>
<keyword evidence="4" id="KW-1003">Cell membrane</keyword>
<dbReference type="InterPro" id="IPR030922">
    <property type="entry name" value="LptF"/>
</dbReference>
<keyword evidence="11" id="KW-1185">Reference proteome</keyword>
<accession>A0A840V1G2</accession>
<feature type="transmembrane region" description="Helical" evidence="9">
    <location>
        <begin position="253"/>
        <end position="271"/>
    </location>
</feature>
<keyword evidence="7 9" id="KW-1133">Transmembrane helix</keyword>
<proteinExistence type="predicted"/>
<feature type="transmembrane region" description="Helical" evidence="9">
    <location>
        <begin position="34"/>
        <end position="62"/>
    </location>
</feature>
<dbReference type="AlphaFoldDB" id="A0A840V1G2"/>
<evidence type="ECO:0000313" key="11">
    <source>
        <dbReference type="Proteomes" id="UP000539642"/>
    </source>
</evidence>
<evidence type="ECO:0000256" key="2">
    <source>
        <dbReference type="ARBA" id="ARBA00014213"/>
    </source>
</evidence>
<evidence type="ECO:0000256" key="9">
    <source>
        <dbReference type="SAM" id="Phobius"/>
    </source>
</evidence>
<dbReference type="NCBIfam" id="TIGR04407">
    <property type="entry name" value="LptF_YjgP"/>
    <property type="match status" value="1"/>
</dbReference>
<evidence type="ECO:0000256" key="8">
    <source>
        <dbReference type="ARBA" id="ARBA00023136"/>
    </source>
</evidence>
<keyword evidence="6 9" id="KW-0812">Transmembrane</keyword>
<organism evidence="10 11">
    <name type="scientific">Desulfoprunum benzoelyticum</name>
    <dbReference type="NCBI Taxonomy" id="1506996"/>
    <lineage>
        <taxon>Bacteria</taxon>
        <taxon>Pseudomonadati</taxon>
        <taxon>Thermodesulfobacteriota</taxon>
        <taxon>Desulfobulbia</taxon>
        <taxon>Desulfobulbales</taxon>
        <taxon>Desulfobulbaceae</taxon>
        <taxon>Desulfoprunum</taxon>
    </lineage>
</organism>
<evidence type="ECO:0000313" key="10">
    <source>
        <dbReference type="EMBL" id="MBB5348698.1"/>
    </source>
</evidence>
<evidence type="ECO:0000256" key="7">
    <source>
        <dbReference type="ARBA" id="ARBA00022989"/>
    </source>
</evidence>
<dbReference type="Proteomes" id="UP000539642">
    <property type="component" value="Unassembled WGS sequence"/>
</dbReference>
<reference evidence="10 11" key="1">
    <citation type="submission" date="2020-08" db="EMBL/GenBank/DDBJ databases">
        <title>Genomic Encyclopedia of Type Strains, Phase IV (KMG-IV): sequencing the most valuable type-strain genomes for metagenomic binning, comparative biology and taxonomic classification.</title>
        <authorList>
            <person name="Goeker M."/>
        </authorList>
    </citation>
    <scope>NUCLEOTIDE SEQUENCE [LARGE SCALE GENOMIC DNA]</scope>
    <source>
        <strain evidence="10 11">DSM 28570</strain>
    </source>
</reference>
<evidence type="ECO:0000256" key="3">
    <source>
        <dbReference type="ARBA" id="ARBA00022448"/>
    </source>
</evidence>
<protein>
    <recommendedName>
        <fullName evidence="2">Lipopolysaccharide export system permease protein LptF</fullName>
    </recommendedName>
</protein>
<dbReference type="InterPro" id="IPR005495">
    <property type="entry name" value="LptG/LptF_permease"/>
</dbReference>
<feature type="transmembrane region" description="Helical" evidence="9">
    <location>
        <begin position="312"/>
        <end position="332"/>
    </location>
</feature>
<dbReference type="PANTHER" id="PTHR33529">
    <property type="entry name" value="SLR0882 PROTEIN-RELATED"/>
    <property type="match status" value="1"/>
</dbReference>
<evidence type="ECO:0000256" key="6">
    <source>
        <dbReference type="ARBA" id="ARBA00022692"/>
    </source>
</evidence>
<dbReference type="GO" id="GO:0055085">
    <property type="term" value="P:transmembrane transport"/>
    <property type="evidence" value="ECO:0007669"/>
    <property type="project" value="InterPro"/>
</dbReference>
<feature type="transmembrane region" description="Helical" evidence="9">
    <location>
        <begin position="283"/>
        <end position="300"/>
    </location>
</feature>
<evidence type="ECO:0000256" key="5">
    <source>
        <dbReference type="ARBA" id="ARBA00022519"/>
    </source>
</evidence>
<keyword evidence="5" id="KW-0997">Cell inner membrane</keyword>
<evidence type="ECO:0000256" key="1">
    <source>
        <dbReference type="ARBA" id="ARBA00004429"/>
    </source>
</evidence>
<comment type="subcellular location">
    <subcellularLocation>
        <location evidence="1">Cell inner membrane</location>
        <topology evidence="1">Multi-pass membrane protein</topology>
    </subcellularLocation>
</comment>
<feature type="transmembrane region" description="Helical" evidence="9">
    <location>
        <begin position="83"/>
        <end position="105"/>
    </location>
</feature>
<dbReference type="PANTHER" id="PTHR33529:SF7">
    <property type="entry name" value="LIPOPOLYSACCHARIDE EXPORT SYSTEM PERMEASE PROTEIN LPTF"/>
    <property type="match status" value="1"/>
</dbReference>
<name>A0A840V1G2_9BACT</name>
<keyword evidence="8 9" id="KW-0472">Membrane</keyword>
<sequence length="343" mass="38450">MIICIVLVLIFGCYIATRFWEDAVHGLLTGAAVFQLILLRIIIALEVLLPTTFYLSVVIALGRLYHNGEITAMFAGGISMARITLAVFSLSLLVAAIVAVLSLYVRPWAWTQFFLLKARAEAQFDLTRMQSGNFYEVSDGDRVIFADKVTPRGRQAEGVFILNKKRTSLQVIHADRAIQHNDEKGDFPVISFKNGRLYEFSNSDRKGFIIEFENAVMPLRPDDPILPEHKVKAATTSALVPPRNLEETAELEWRIITPMSSILLALLAIPLSSSSPRQGRRTGTLLAIVIFAVYYNFSAITKKLVAQGGIAVLPGIFWGQLLLLACLVLLVWRPPFLRHWRRR</sequence>
<keyword evidence="3" id="KW-0813">Transport</keyword>
<dbReference type="GO" id="GO:0043190">
    <property type="term" value="C:ATP-binding cassette (ABC) transporter complex"/>
    <property type="evidence" value="ECO:0007669"/>
    <property type="project" value="InterPro"/>
</dbReference>
<evidence type="ECO:0000256" key="4">
    <source>
        <dbReference type="ARBA" id="ARBA00022475"/>
    </source>
</evidence>
<dbReference type="GO" id="GO:0015920">
    <property type="term" value="P:lipopolysaccharide transport"/>
    <property type="evidence" value="ECO:0007669"/>
    <property type="project" value="TreeGrafter"/>
</dbReference>
<dbReference type="Pfam" id="PF03739">
    <property type="entry name" value="LptF_LptG"/>
    <property type="match status" value="1"/>
</dbReference>
<gene>
    <name evidence="10" type="ORF">HNQ81_002438</name>
</gene>